<evidence type="ECO:0000256" key="1">
    <source>
        <dbReference type="SAM" id="MobiDB-lite"/>
    </source>
</evidence>
<feature type="compositionally biased region" description="Basic and acidic residues" evidence="1">
    <location>
        <begin position="191"/>
        <end position="206"/>
    </location>
</feature>
<name>A0AAP0E026_9MAGN</name>
<dbReference type="AlphaFoldDB" id="A0AAP0E026"/>
<feature type="region of interest" description="Disordered" evidence="1">
    <location>
        <begin position="224"/>
        <end position="333"/>
    </location>
</feature>
<sequence length="411" mass="45316">MTTRRKRDRSERWSDRPCGGTQPTQPNAMRPSVVRAGAARATRTTTLATQRAEAQRWRARWCDDDDAAACDAVVWLRRDERRGGALSTGWMRDFDEITTTRWSGSIGNRVMVTADLRYELLSGRRRYLPIECTLGALIRLYSNICCEDVALTYIDGRKQMVCSLLGGLGGAQLVTEEPSLLRRSPTLQSKMRGEGGSDPWRETPRREEEGGDWFGFLIGGGAYARGDGDGGEEVRRAHRKKDRRLSAASSGGTWRHFRGGGAWRKNSGQQANGERISGGAERRRRGGAAENPTKGVEGGDRRAFKRKKGRRTATMADSDDGESEIGAGGGWTAVRRHQRLQRQRLGEQLADGGQRGGGNAGSEPTATRQVCWCGRQRLGMTAGPAARCTAAARRRRQRRWCDSDGGMAATR</sequence>
<keyword evidence="3" id="KW-1185">Reference proteome</keyword>
<feature type="region of interest" description="Disordered" evidence="1">
    <location>
        <begin position="382"/>
        <end position="411"/>
    </location>
</feature>
<reference evidence="2 3" key="1">
    <citation type="submission" date="2024-01" db="EMBL/GenBank/DDBJ databases">
        <title>Genome assemblies of Stephania.</title>
        <authorList>
            <person name="Yang L."/>
        </authorList>
    </citation>
    <scope>NUCLEOTIDE SEQUENCE [LARGE SCALE GENOMIC DNA]</scope>
    <source>
        <strain evidence="2">JXDWG</strain>
        <tissue evidence="2">Leaf</tissue>
    </source>
</reference>
<evidence type="ECO:0000313" key="2">
    <source>
        <dbReference type="EMBL" id="KAK9084199.1"/>
    </source>
</evidence>
<comment type="caution">
    <text evidence="2">The sequence shown here is derived from an EMBL/GenBank/DDBJ whole genome shotgun (WGS) entry which is preliminary data.</text>
</comment>
<protein>
    <submittedName>
        <fullName evidence="2">Uncharacterized protein</fullName>
    </submittedName>
</protein>
<accession>A0AAP0E026</accession>
<feature type="compositionally biased region" description="Basic and acidic residues" evidence="1">
    <location>
        <begin position="226"/>
        <end position="235"/>
    </location>
</feature>
<gene>
    <name evidence="2" type="ORF">Scep_030670</name>
</gene>
<feature type="region of interest" description="Disordered" evidence="1">
    <location>
        <begin position="179"/>
        <end position="206"/>
    </location>
</feature>
<proteinExistence type="predicted"/>
<dbReference type="EMBL" id="JBBNAG010000013">
    <property type="protein sequence ID" value="KAK9084199.1"/>
    <property type="molecule type" value="Genomic_DNA"/>
</dbReference>
<feature type="region of interest" description="Disordered" evidence="1">
    <location>
        <begin position="347"/>
        <end position="366"/>
    </location>
</feature>
<dbReference type="Proteomes" id="UP001419268">
    <property type="component" value="Unassembled WGS sequence"/>
</dbReference>
<organism evidence="2 3">
    <name type="scientific">Stephania cephalantha</name>
    <dbReference type="NCBI Taxonomy" id="152367"/>
    <lineage>
        <taxon>Eukaryota</taxon>
        <taxon>Viridiplantae</taxon>
        <taxon>Streptophyta</taxon>
        <taxon>Embryophyta</taxon>
        <taxon>Tracheophyta</taxon>
        <taxon>Spermatophyta</taxon>
        <taxon>Magnoliopsida</taxon>
        <taxon>Ranunculales</taxon>
        <taxon>Menispermaceae</taxon>
        <taxon>Menispermoideae</taxon>
        <taxon>Cissampelideae</taxon>
        <taxon>Stephania</taxon>
    </lineage>
</organism>
<feature type="region of interest" description="Disordered" evidence="1">
    <location>
        <begin position="1"/>
        <end position="30"/>
    </location>
</feature>
<evidence type="ECO:0000313" key="3">
    <source>
        <dbReference type="Proteomes" id="UP001419268"/>
    </source>
</evidence>